<reference evidence="1 2" key="1">
    <citation type="journal article" date="2015" name="BMC Genomics">
        <title>Gene expression during zombie ant biting behavior reflects the complexity underlying fungal parasitic behavioral manipulation.</title>
        <authorList>
            <person name="de Bekker C."/>
            <person name="Ohm R.A."/>
            <person name="Loreto R.G."/>
            <person name="Sebastian A."/>
            <person name="Albert I."/>
            <person name="Merrow M."/>
            <person name="Brachmann A."/>
            <person name="Hughes D.P."/>
        </authorList>
    </citation>
    <scope>NUCLEOTIDE SEQUENCE [LARGE SCALE GENOMIC DNA]</scope>
    <source>
        <strain evidence="1 2">SC16a</strain>
    </source>
</reference>
<gene>
    <name evidence="1" type="ORF">XA68_15024</name>
</gene>
<dbReference type="AlphaFoldDB" id="A0A2A9P9H3"/>
<sequence>MYWSNGSNCFRRDTCLECGFTEGHRPWPRKFREWPWFSERFLRWNDTWTKIGNLQPGQCAQLGPRSIWSLLCPLYMTFPAGGFQLASMLSIQPDPCRRLGAIRATCTYRTGGHHTARRRGRVHKQHS</sequence>
<comment type="caution">
    <text evidence="1">The sequence shown here is derived from an EMBL/GenBank/DDBJ whole genome shotgun (WGS) entry which is preliminary data.</text>
</comment>
<accession>A0A2A9P9H3</accession>
<name>A0A2A9P9H3_OPHUN</name>
<reference evidence="1 2" key="2">
    <citation type="journal article" date="2017" name="Sci. Rep.">
        <title>Ant-infecting Ophiocordyceps genomes reveal a high diversity of potential behavioral manipulation genes and a possible major role for enterotoxins.</title>
        <authorList>
            <person name="de Bekker C."/>
            <person name="Ohm R.A."/>
            <person name="Evans H.C."/>
            <person name="Brachmann A."/>
            <person name="Hughes D.P."/>
        </authorList>
    </citation>
    <scope>NUCLEOTIDE SEQUENCE [LARGE SCALE GENOMIC DNA]</scope>
    <source>
        <strain evidence="1 2">SC16a</strain>
    </source>
</reference>
<keyword evidence="2" id="KW-1185">Reference proteome</keyword>
<dbReference type="EMBL" id="LAZP02000404">
    <property type="protein sequence ID" value="PFH57476.1"/>
    <property type="molecule type" value="Genomic_DNA"/>
</dbReference>
<dbReference type="Proteomes" id="UP000037136">
    <property type="component" value="Unassembled WGS sequence"/>
</dbReference>
<evidence type="ECO:0000313" key="1">
    <source>
        <dbReference type="EMBL" id="PFH57476.1"/>
    </source>
</evidence>
<evidence type="ECO:0000313" key="2">
    <source>
        <dbReference type="Proteomes" id="UP000037136"/>
    </source>
</evidence>
<organism evidence="1 2">
    <name type="scientific">Ophiocordyceps unilateralis</name>
    <name type="common">Zombie-ant fungus</name>
    <name type="synonym">Torrubia unilateralis</name>
    <dbReference type="NCBI Taxonomy" id="268505"/>
    <lineage>
        <taxon>Eukaryota</taxon>
        <taxon>Fungi</taxon>
        <taxon>Dikarya</taxon>
        <taxon>Ascomycota</taxon>
        <taxon>Pezizomycotina</taxon>
        <taxon>Sordariomycetes</taxon>
        <taxon>Hypocreomycetidae</taxon>
        <taxon>Hypocreales</taxon>
        <taxon>Ophiocordycipitaceae</taxon>
        <taxon>Ophiocordyceps</taxon>
    </lineage>
</organism>
<protein>
    <submittedName>
        <fullName evidence="1">Uncharacterized protein</fullName>
    </submittedName>
</protein>
<proteinExistence type="predicted"/>